<dbReference type="Gene3D" id="1.10.238.160">
    <property type="match status" value="1"/>
</dbReference>
<proteinExistence type="predicted"/>
<gene>
    <name evidence="2" type="ORF">HX902_10945</name>
</gene>
<keyword evidence="3" id="KW-1185">Reference proteome</keyword>
<accession>A0ABR6A6I7</accession>
<dbReference type="EMBL" id="JACGBJ010000005">
    <property type="protein sequence ID" value="MBA5802158.1"/>
    <property type="molecule type" value="Genomic_DNA"/>
</dbReference>
<sequence length="71" mass="7758">MQITDPLLTKKEAAAILKISVPTFYRRVADGTVPRPIKIGSLSKWPLSDILSTIEEAKSARAPQPFRGAPL</sequence>
<dbReference type="Proteomes" id="UP000539787">
    <property type="component" value="Unassembled WGS sequence"/>
</dbReference>
<keyword evidence="2" id="KW-0238">DNA-binding</keyword>
<reference evidence="2 3" key="1">
    <citation type="submission" date="2020-07" db="EMBL/GenBank/DDBJ databases">
        <authorList>
            <person name="Sun Q."/>
        </authorList>
    </citation>
    <scope>NUCLEOTIDE SEQUENCE [LARGE SCALE GENOMIC DNA]</scope>
    <source>
        <strain evidence="2 3">WYCCWR 11317</strain>
    </source>
</reference>
<dbReference type="GO" id="GO:0003677">
    <property type="term" value="F:DNA binding"/>
    <property type="evidence" value="ECO:0007669"/>
    <property type="project" value="UniProtKB-KW"/>
</dbReference>
<organism evidence="2 3">
    <name type="scientific">Rhizobium changzhiense</name>
    <dbReference type="NCBI Taxonomy" id="2692317"/>
    <lineage>
        <taxon>Bacteria</taxon>
        <taxon>Pseudomonadati</taxon>
        <taxon>Pseudomonadota</taxon>
        <taxon>Alphaproteobacteria</taxon>
        <taxon>Hyphomicrobiales</taxon>
        <taxon>Rhizobiaceae</taxon>
        <taxon>Rhizobium/Agrobacterium group</taxon>
        <taxon>Rhizobium</taxon>
    </lineage>
</organism>
<evidence type="ECO:0000313" key="3">
    <source>
        <dbReference type="Proteomes" id="UP000539787"/>
    </source>
</evidence>
<comment type="caution">
    <text evidence="2">The sequence shown here is derived from an EMBL/GenBank/DDBJ whole genome shotgun (WGS) entry which is preliminary data.</text>
</comment>
<evidence type="ECO:0000313" key="2">
    <source>
        <dbReference type="EMBL" id="MBA5802158.1"/>
    </source>
</evidence>
<feature type="domain" description="Helix-turn-helix" evidence="1">
    <location>
        <begin position="7"/>
        <end position="56"/>
    </location>
</feature>
<dbReference type="Pfam" id="PF12728">
    <property type="entry name" value="HTH_17"/>
    <property type="match status" value="1"/>
</dbReference>
<protein>
    <submittedName>
        <fullName evidence="2">DNA-binding protein</fullName>
    </submittedName>
</protein>
<evidence type="ECO:0000259" key="1">
    <source>
        <dbReference type="Pfam" id="PF12728"/>
    </source>
</evidence>
<name>A0ABR6A6I7_9HYPH</name>
<dbReference type="RefSeq" id="WP_171601986.1">
    <property type="nucleotide sequence ID" value="NZ_JABFCQ010000001.1"/>
</dbReference>
<dbReference type="InterPro" id="IPR041657">
    <property type="entry name" value="HTH_17"/>
</dbReference>